<protein>
    <submittedName>
        <fullName evidence="1">DUF885 domain-containing protein</fullName>
    </submittedName>
</protein>
<dbReference type="AlphaFoldDB" id="A0A7G7MK68"/>
<gene>
    <name evidence="1" type="ORF">H6H00_03975</name>
</gene>
<dbReference type="RefSeq" id="WP_185720007.1">
    <property type="nucleotide sequence ID" value="NZ_BAAAWI010000001.1"/>
</dbReference>
<reference evidence="1 2" key="1">
    <citation type="submission" date="2020-08" db="EMBL/GenBank/DDBJ databases">
        <authorList>
            <person name="Mo P."/>
        </authorList>
    </citation>
    <scope>NUCLEOTIDE SEQUENCE [LARGE SCALE GENOMIC DNA]</scope>
    <source>
        <strain evidence="1 2">CGMCC 4.1532</strain>
    </source>
</reference>
<keyword evidence="2" id="KW-1185">Reference proteome</keyword>
<name>A0A7G7MK68_9PSEU</name>
<sequence>MPVDEAVRDYLSLVGALDHHRPGTITVRTGDDPPSAGPVRSPGALVRAAGDLATRLPDAGLEPRRERFLAAQLVALESAARRVAGQGVPYAAALRAAADGPVLAGDEDGYRAAHRDLDALLPGSGDLAERLAEHRRRDEVPAERLPVAVDALALALRERARDVGLVDGPEEVAFEIVTDAPWNALHLRTGPGRSRVLVNAGSRPRRAGLARLLAHEAHPGHHVEQWRRETVLVGERGWAEHRLVVLGTPQALLAEGAADNGLYALVGDRWGRWASDVLATVGLGFDGEHAERLADAVARLARVRLDAALALHGARARPDEVAAHLRRWLLVDDRGARRVLRFVADPRWRDHVVTYVEGGPLVRRWLDRPGATPAQRLRALHDEPWTPSGLREELRRTG</sequence>
<proteinExistence type="predicted"/>
<organism evidence="1 2">
    <name type="scientific">Pseudonocardia petroleophila</name>
    <dbReference type="NCBI Taxonomy" id="37331"/>
    <lineage>
        <taxon>Bacteria</taxon>
        <taxon>Bacillati</taxon>
        <taxon>Actinomycetota</taxon>
        <taxon>Actinomycetes</taxon>
        <taxon>Pseudonocardiales</taxon>
        <taxon>Pseudonocardiaceae</taxon>
        <taxon>Pseudonocardia</taxon>
    </lineage>
</organism>
<dbReference type="KEGG" id="ppel:H6H00_03975"/>
<dbReference type="EMBL" id="CP060131">
    <property type="protein sequence ID" value="QNG53179.1"/>
    <property type="molecule type" value="Genomic_DNA"/>
</dbReference>
<accession>A0A7G7MK68</accession>
<dbReference type="Proteomes" id="UP000515728">
    <property type="component" value="Chromosome"/>
</dbReference>
<evidence type="ECO:0000313" key="1">
    <source>
        <dbReference type="EMBL" id="QNG53179.1"/>
    </source>
</evidence>
<evidence type="ECO:0000313" key="2">
    <source>
        <dbReference type="Proteomes" id="UP000515728"/>
    </source>
</evidence>